<dbReference type="Pfam" id="PF08725">
    <property type="entry name" value="Integrin_b_cyt"/>
    <property type="match status" value="1"/>
</dbReference>
<reference evidence="4" key="1">
    <citation type="submission" date="2018-11" db="EMBL/GenBank/DDBJ databases">
        <title>Henneguya salminicola genome and transcriptome.</title>
        <authorList>
            <person name="Yahalomi D."/>
            <person name="Atkinson S.D."/>
            <person name="Neuhof M."/>
            <person name="Chang E.S."/>
            <person name="Philippe H."/>
            <person name="Cartwright P."/>
            <person name="Bartholomew J.L."/>
            <person name="Huchon D."/>
        </authorList>
    </citation>
    <scope>NUCLEOTIDE SEQUENCE</scope>
    <source>
        <strain evidence="4">Hz1</strain>
        <tissue evidence="4">Whole</tissue>
    </source>
</reference>
<feature type="compositionally biased region" description="Polar residues" evidence="1">
    <location>
        <begin position="96"/>
        <end position="110"/>
    </location>
</feature>
<protein>
    <submittedName>
        <fullName evidence="4">Integrin beta-6 (Trinotate prediction)</fullName>
    </submittedName>
</protein>
<evidence type="ECO:0000256" key="1">
    <source>
        <dbReference type="SAM" id="MobiDB-lite"/>
    </source>
</evidence>
<feature type="domain" description="Integrin beta subunit cytoplasmic" evidence="3">
    <location>
        <begin position="66"/>
        <end position="104"/>
    </location>
</feature>
<sequence>MFDKYNCKIYFSYDVDKTEIYQIIVKIYDSKTDCPKPVNVVLITVLVFVILLVIGAVLIGLYFLSLYLYYRADYQNFEKETRKNSGQGKANPLYQPMTNVDNPMNDFTKN</sequence>
<feature type="region of interest" description="Disordered" evidence="1">
    <location>
        <begin position="81"/>
        <end position="110"/>
    </location>
</feature>
<organism evidence="4">
    <name type="scientific">Henneguya salminicola</name>
    <name type="common">Myxosporean</name>
    <dbReference type="NCBI Taxonomy" id="69463"/>
    <lineage>
        <taxon>Eukaryota</taxon>
        <taxon>Metazoa</taxon>
        <taxon>Cnidaria</taxon>
        <taxon>Myxozoa</taxon>
        <taxon>Myxosporea</taxon>
        <taxon>Bivalvulida</taxon>
        <taxon>Platysporina</taxon>
        <taxon>Myxobolidae</taxon>
        <taxon>Henneguya</taxon>
    </lineage>
</organism>
<evidence type="ECO:0000259" key="3">
    <source>
        <dbReference type="Pfam" id="PF08725"/>
    </source>
</evidence>
<feature type="transmembrane region" description="Helical" evidence="2">
    <location>
        <begin position="40"/>
        <end position="70"/>
    </location>
</feature>
<keyword evidence="2" id="KW-1133">Transmembrane helix</keyword>
<keyword evidence="2" id="KW-0812">Transmembrane</keyword>
<accession>A0A6G3MF25</accession>
<proteinExistence type="predicted"/>
<keyword evidence="2" id="KW-0472">Membrane</keyword>
<name>A0A6G3MF25_HENSL</name>
<dbReference type="Gene3D" id="1.20.5.100">
    <property type="entry name" value="Cytochrome c1, transmembrane anchor, C-terminal"/>
    <property type="match status" value="1"/>
</dbReference>
<evidence type="ECO:0000256" key="2">
    <source>
        <dbReference type="SAM" id="Phobius"/>
    </source>
</evidence>
<dbReference type="EMBL" id="GHBP01001059">
    <property type="protein sequence ID" value="NDJ92583.1"/>
    <property type="molecule type" value="Transcribed_RNA"/>
</dbReference>
<dbReference type="InterPro" id="IPR014836">
    <property type="entry name" value="Integrin_bsu_cyt_dom"/>
</dbReference>
<dbReference type="AlphaFoldDB" id="A0A6G3MF25"/>
<keyword evidence="4" id="KW-0401">Integrin</keyword>
<evidence type="ECO:0000313" key="4">
    <source>
        <dbReference type="EMBL" id="NDJ92583.1"/>
    </source>
</evidence>
<dbReference type="GO" id="GO:0007229">
    <property type="term" value="P:integrin-mediated signaling pathway"/>
    <property type="evidence" value="ECO:0007669"/>
    <property type="project" value="UniProtKB-KW"/>
</dbReference>